<keyword evidence="1" id="KW-0175">Coiled coil</keyword>
<reference evidence="2" key="1">
    <citation type="submission" date="2022-08" db="UniProtKB">
        <authorList>
            <consortium name="EnsemblMetazoa"/>
        </authorList>
    </citation>
    <scope>IDENTIFICATION</scope>
    <source>
        <strain evidence="2">05x7-T-G4-1.051#20</strain>
    </source>
</reference>
<evidence type="ECO:0000313" key="3">
    <source>
        <dbReference type="Proteomes" id="UP000005408"/>
    </source>
</evidence>
<protein>
    <recommendedName>
        <fullName evidence="4">Chitin-binding type-2 domain-containing protein</fullName>
    </recommendedName>
</protein>
<name>A0A8W8NCC3_MAGGI</name>
<sequence length="189" mass="21127">MFSDSFNETIVSVQNDSHTLWDETSNLRNQTETSIRELRTKSLELSEELKVYNDAFDAALISVKNDSQTLSYEISSLRNETDTSMQELKTVLSELFEEFKRNMTAYGTNQTDNQGGGSGSGSGGHCYNSTTKGCVDQCDSMCDGDYQSCETCNGYVTCANRKLHPRDCPNRFLVWDDQTKTCESVSSTC</sequence>
<dbReference type="AlphaFoldDB" id="A0A8W8NCC3"/>
<evidence type="ECO:0000313" key="2">
    <source>
        <dbReference type="EnsemblMetazoa" id="G6277.1:cds"/>
    </source>
</evidence>
<dbReference type="Proteomes" id="UP000005408">
    <property type="component" value="Unassembled WGS sequence"/>
</dbReference>
<dbReference type="SUPFAM" id="SSF58113">
    <property type="entry name" value="Apolipoprotein A-I"/>
    <property type="match status" value="1"/>
</dbReference>
<organism evidence="2 3">
    <name type="scientific">Magallana gigas</name>
    <name type="common">Pacific oyster</name>
    <name type="synonym">Crassostrea gigas</name>
    <dbReference type="NCBI Taxonomy" id="29159"/>
    <lineage>
        <taxon>Eukaryota</taxon>
        <taxon>Metazoa</taxon>
        <taxon>Spiralia</taxon>
        <taxon>Lophotrochozoa</taxon>
        <taxon>Mollusca</taxon>
        <taxon>Bivalvia</taxon>
        <taxon>Autobranchia</taxon>
        <taxon>Pteriomorphia</taxon>
        <taxon>Ostreida</taxon>
        <taxon>Ostreoidea</taxon>
        <taxon>Ostreidae</taxon>
        <taxon>Magallana</taxon>
    </lineage>
</organism>
<keyword evidence="3" id="KW-1185">Reference proteome</keyword>
<dbReference type="EnsemblMetazoa" id="G6277.1">
    <property type="protein sequence ID" value="G6277.1:cds"/>
    <property type="gene ID" value="G6277"/>
</dbReference>
<feature type="coiled-coil region" evidence="1">
    <location>
        <begin position="28"/>
        <end position="55"/>
    </location>
</feature>
<evidence type="ECO:0008006" key="4">
    <source>
        <dbReference type="Google" id="ProtNLM"/>
    </source>
</evidence>
<proteinExistence type="predicted"/>
<accession>A0A8W8NCC3</accession>
<evidence type="ECO:0000256" key="1">
    <source>
        <dbReference type="SAM" id="Coils"/>
    </source>
</evidence>